<name>A0AAP6RG55_ENTFL</name>
<accession>A0AAP6RG55</accession>
<dbReference type="EMBL" id="WVTJ01000007">
    <property type="protein sequence ID" value="MXS52183.1"/>
    <property type="molecule type" value="Genomic_DNA"/>
</dbReference>
<comment type="caution">
    <text evidence="2">The sequence shown here is derived from an EMBL/GenBank/DDBJ whole genome shotgun (WGS) entry which is preliminary data.</text>
</comment>
<gene>
    <name evidence="2" type="ORF">GTI81_05485</name>
</gene>
<reference evidence="2 3" key="1">
    <citation type="submission" date="2019-04" db="EMBL/GenBank/DDBJ databases">
        <title>Step-wise assembly of the neonatal virome modulated by breast feeding.</title>
        <authorList>
            <person name="Liang G."/>
            <person name="Bushman F."/>
        </authorList>
    </citation>
    <scope>NUCLEOTIDE SEQUENCE [LARGE SCALE GENOMIC DNA]</scope>
    <source>
        <strain evidence="2 3">E3754</strain>
    </source>
</reference>
<dbReference type="RefSeq" id="WP_160808263.1">
    <property type="nucleotide sequence ID" value="NZ_WVTG01000010.1"/>
</dbReference>
<protein>
    <submittedName>
        <fullName evidence="2">Helix-turn-helix domain-containing protein</fullName>
    </submittedName>
</protein>
<organism evidence="2 3">
    <name type="scientific">Enterococcus faecalis</name>
    <name type="common">Streptococcus faecalis</name>
    <dbReference type="NCBI Taxonomy" id="1351"/>
    <lineage>
        <taxon>Bacteria</taxon>
        <taxon>Bacillati</taxon>
        <taxon>Bacillota</taxon>
        <taxon>Bacilli</taxon>
        <taxon>Lactobacillales</taxon>
        <taxon>Enterococcaceae</taxon>
        <taxon>Enterococcus</taxon>
    </lineage>
</organism>
<dbReference type="InterPro" id="IPR041657">
    <property type="entry name" value="HTH_17"/>
</dbReference>
<feature type="domain" description="Helix-turn-helix" evidence="1">
    <location>
        <begin position="44"/>
        <end position="93"/>
    </location>
</feature>
<evidence type="ECO:0000259" key="1">
    <source>
        <dbReference type="Pfam" id="PF12728"/>
    </source>
</evidence>
<dbReference type="SUPFAM" id="SSF46955">
    <property type="entry name" value="Putative DNA-binding domain"/>
    <property type="match status" value="1"/>
</dbReference>
<evidence type="ECO:0000313" key="2">
    <source>
        <dbReference type="EMBL" id="MXS52183.1"/>
    </source>
</evidence>
<sequence>MLTEDITIDSVITKTVQQVLEGEIEKLKEDIYFLLNTSNKYSEYMKLKDASKYLDISLNTLKRYISEYDLAITKIDGVQRISKSDLDAFMLSHRS</sequence>
<dbReference type="AlphaFoldDB" id="A0AAP6RG55"/>
<dbReference type="InterPro" id="IPR009061">
    <property type="entry name" value="DNA-bd_dom_put_sf"/>
</dbReference>
<proteinExistence type="predicted"/>
<evidence type="ECO:0000313" key="3">
    <source>
        <dbReference type="Proteomes" id="UP000429730"/>
    </source>
</evidence>
<dbReference type="Pfam" id="PF12728">
    <property type="entry name" value="HTH_17"/>
    <property type="match status" value="1"/>
</dbReference>
<dbReference type="Proteomes" id="UP000429730">
    <property type="component" value="Unassembled WGS sequence"/>
</dbReference>